<keyword evidence="1" id="KW-0472">Membrane</keyword>
<dbReference type="AlphaFoldDB" id="E0UHM2"/>
<dbReference type="HOGENOM" id="CLU_093068_0_0_3"/>
<dbReference type="eggNOG" id="ENOG5030NQW">
    <property type="taxonomic scope" value="Bacteria"/>
</dbReference>
<keyword evidence="1" id="KW-0812">Transmembrane</keyword>
<dbReference type="STRING" id="497965.Cyan7822_1276"/>
<evidence type="ECO:0000256" key="1">
    <source>
        <dbReference type="SAM" id="Phobius"/>
    </source>
</evidence>
<dbReference type="KEGG" id="cyj:Cyan7822_1276"/>
<feature type="transmembrane region" description="Helical" evidence="1">
    <location>
        <begin position="127"/>
        <end position="151"/>
    </location>
</feature>
<dbReference type="EMBL" id="CP002198">
    <property type="protein sequence ID" value="ADN13279.1"/>
    <property type="molecule type" value="Genomic_DNA"/>
</dbReference>
<evidence type="ECO:0000313" key="3">
    <source>
        <dbReference type="Proteomes" id="UP000008206"/>
    </source>
</evidence>
<feature type="transmembrane region" description="Helical" evidence="1">
    <location>
        <begin position="99"/>
        <end position="121"/>
    </location>
</feature>
<reference evidence="3" key="1">
    <citation type="journal article" date="2011" name="MBio">
        <title>Novel metabolic attributes of the genus Cyanothece, comprising a group of unicellular nitrogen-fixing Cyanobacteria.</title>
        <authorList>
            <person name="Bandyopadhyay A."/>
            <person name="Elvitigala T."/>
            <person name="Welsh E."/>
            <person name="Stockel J."/>
            <person name="Liberton M."/>
            <person name="Min H."/>
            <person name="Sherman L.A."/>
            <person name="Pakrasi H.B."/>
        </authorList>
    </citation>
    <scope>NUCLEOTIDE SEQUENCE [LARGE SCALE GENOMIC DNA]</scope>
    <source>
        <strain evidence="3">PCC 7822</strain>
    </source>
</reference>
<feature type="transmembrane region" description="Helical" evidence="1">
    <location>
        <begin position="61"/>
        <end position="79"/>
    </location>
</feature>
<feature type="transmembrane region" description="Helical" evidence="1">
    <location>
        <begin position="38"/>
        <end position="55"/>
    </location>
</feature>
<organism evidence="2 3">
    <name type="scientific">Gloeothece verrucosa (strain PCC 7822)</name>
    <name type="common">Cyanothece sp. (strain PCC 7822)</name>
    <dbReference type="NCBI Taxonomy" id="497965"/>
    <lineage>
        <taxon>Bacteria</taxon>
        <taxon>Bacillati</taxon>
        <taxon>Cyanobacteriota</taxon>
        <taxon>Cyanophyceae</taxon>
        <taxon>Oscillatoriophycideae</taxon>
        <taxon>Chroococcales</taxon>
        <taxon>Aphanothecaceae</taxon>
        <taxon>Gloeothece</taxon>
        <taxon>Gloeothece verrucosa</taxon>
    </lineage>
</organism>
<evidence type="ECO:0008006" key="4">
    <source>
        <dbReference type="Google" id="ProtNLM"/>
    </source>
</evidence>
<evidence type="ECO:0000313" key="2">
    <source>
        <dbReference type="EMBL" id="ADN13279.1"/>
    </source>
</evidence>
<keyword evidence="3" id="KW-1185">Reference proteome</keyword>
<keyword evidence="1" id="KW-1133">Transmembrane helix</keyword>
<accession>E0UHM2</accession>
<dbReference type="OrthoDB" id="467801at2"/>
<name>E0UHM2_GLOV7</name>
<protein>
    <recommendedName>
        <fullName evidence="4">Armadillo-type fold-containing protein</fullName>
    </recommendedName>
</protein>
<sequence length="266" mass="30643">MAQVSFRWKQIPYSILNSSMIRRQGRVLLSICAKRYRYLSRWLLTGLALALMLAWNWKLVLTTGAGVGLMLQVYVMQGWNWQRYWLDWQQFLKGSDGKLTVAVGSGGFAALCTYVATTIWAESENRWLATGTILQGLATLLTFGLLCWHIVTYQEQLQESQLDLWVRDLTDSDPLKRLMAVRKLSSLLHQHRLNSTRQEQVIEYFQLMLSREQESTIREALLDSLCQGEIKPLRNFNQPLQIGTKLNSDSDYSAAKQAAKIEYIEN</sequence>
<proteinExistence type="predicted"/>
<gene>
    <name evidence="2" type="ordered locus">Cyan7822_1276</name>
</gene>
<dbReference type="Proteomes" id="UP000008206">
    <property type="component" value="Chromosome"/>
</dbReference>